<dbReference type="AlphaFoldDB" id="A0A6J7D5L6"/>
<proteinExistence type="predicted"/>
<feature type="compositionally biased region" description="Polar residues" evidence="1">
    <location>
        <begin position="42"/>
        <end position="53"/>
    </location>
</feature>
<evidence type="ECO:0000313" key="2">
    <source>
        <dbReference type="EMBL" id="CAB4864418.1"/>
    </source>
</evidence>
<protein>
    <submittedName>
        <fullName evidence="2">Unannotated protein</fullName>
    </submittedName>
</protein>
<accession>A0A6J7D5L6</accession>
<organism evidence="2">
    <name type="scientific">freshwater metagenome</name>
    <dbReference type="NCBI Taxonomy" id="449393"/>
    <lineage>
        <taxon>unclassified sequences</taxon>
        <taxon>metagenomes</taxon>
        <taxon>ecological metagenomes</taxon>
    </lineage>
</organism>
<dbReference type="EMBL" id="CAFBLF010000070">
    <property type="protein sequence ID" value="CAB4864418.1"/>
    <property type="molecule type" value="Genomic_DNA"/>
</dbReference>
<sequence length="100" mass="10742">MSLVEEDSGDDALDRLIDRGIIKDNVCTLAAEFKGDAGVGSGQSSRNVPTNSGRTRERNLVDSGVFDQCLTGNTTVPRDDVDDSFGKPGLFANVGEHERR</sequence>
<feature type="region of interest" description="Disordered" evidence="1">
    <location>
        <begin position="76"/>
        <end position="100"/>
    </location>
</feature>
<gene>
    <name evidence="2" type="ORF">UFOPK3339_00570</name>
</gene>
<name>A0A6J7D5L6_9ZZZZ</name>
<evidence type="ECO:0000256" key="1">
    <source>
        <dbReference type="SAM" id="MobiDB-lite"/>
    </source>
</evidence>
<reference evidence="2" key="1">
    <citation type="submission" date="2020-05" db="EMBL/GenBank/DDBJ databases">
        <authorList>
            <person name="Chiriac C."/>
            <person name="Salcher M."/>
            <person name="Ghai R."/>
            <person name="Kavagutti S V."/>
        </authorList>
    </citation>
    <scope>NUCLEOTIDE SEQUENCE</scope>
</reference>
<feature type="region of interest" description="Disordered" evidence="1">
    <location>
        <begin position="35"/>
        <end position="58"/>
    </location>
</feature>